<accession>A0ABV3Y0G9</accession>
<reference evidence="1 2" key="1">
    <citation type="submission" date="2024-07" db="EMBL/GenBank/DDBJ databases">
        <title>Draft Genome Sequence of Ferrimicrobium acidiphilum Strain YE2023, Isolated from a Pulp of Bioleach Reactor.</title>
        <authorList>
            <person name="Elkina Y.A."/>
            <person name="Bulaeva A.G."/>
            <person name="Beletsky A.V."/>
            <person name="Mardanov A.V."/>
        </authorList>
    </citation>
    <scope>NUCLEOTIDE SEQUENCE [LARGE SCALE GENOMIC DNA]</scope>
    <source>
        <strain evidence="1 2">YE2023</strain>
    </source>
</reference>
<comment type="caution">
    <text evidence="1">The sequence shown here is derived from an EMBL/GenBank/DDBJ whole genome shotgun (WGS) entry which is preliminary data.</text>
</comment>
<dbReference type="Proteomes" id="UP001560267">
    <property type="component" value="Unassembled WGS sequence"/>
</dbReference>
<protein>
    <submittedName>
        <fullName evidence="1">Uncharacterized protein</fullName>
    </submittedName>
</protein>
<evidence type="ECO:0000313" key="1">
    <source>
        <dbReference type="EMBL" id="MEX6428456.1"/>
    </source>
</evidence>
<evidence type="ECO:0000313" key="2">
    <source>
        <dbReference type="Proteomes" id="UP001560267"/>
    </source>
</evidence>
<proteinExistence type="predicted"/>
<name>A0ABV3Y0G9_9ACTN</name>
<keyword evidence="2" id="KW-1185">Reference proteome</keyword>
<sequence>MDYRHPLVNGQYSENLWTAFLAAVLTVEALWPDLVYENCIGVLVLAMLGKGYPSERTVSDQEADVRGASHAVGRGIRDAPPGRHGWHLLRLRVGGELSVAHGVMVGNELGQSVGQDSLVRRVPAIEAEDELIEEIREMRVAEATPSHRIESKVSREHDMVAVHRVRR</sequence>
<gene>
    <name evidence="1" type="ORF">AB6A68_01180</name>
</gene>
<organism evidence="1 2">
    <name type="scientific">Ferrimicrobium acidiphilum</name>
    <dbReference type="NCBI Taxonomy" id="121039"/>
    <lineage>
        <taxon>Bacteria</taxon>
        <taxon>Bacillati</taxon>
        <taxon>Actinomycetota</taxon>
        <taxon>Acidimicrobiia</taxon>
        <taxon>Acidimicrobiales</taxon>
        <taxon>Acidimicrobiaceae</taxon>
        <taxon>Ferrimicrobium</taxon>
    </lineage>
</organism>
<dbReference type="EMBL" id="JBFSHR010000002">
    <property type="protein sequence ID" value="MEX6428456.1"/>
    <property type="molecule type" value="Genomic_DNA"/>
</dbReference>